<evidence type="ECO:0000313" key="9">
    <source>
        <dbReference type="Proteomes" id="UP000480122"/>
    </source>
</evidence>
<feature type="transmembrane region" description="Helical" evidence="6">
    <location>
        <begin position="109"/>
        <end position="134"/>
    </location>
</feature>
<feature type="transmembrane region" description="Helical" evidence="6">
    <location>
        <begin position="410"/>
        <end position="433"/>
    </location>
</feature>
<dbReference type="InterPro" id="IPR036259">
    <property type="entry name" value="MFS_trans_sf"/>
</dbReference>
<dbReference type="OrthoDB" id="3281800at2"/>
<feature type="transmembrane region" description="Helical" evidence="6">
    <location>
        <begin position="371"/>
        <end position="398"/>
    </location>
</feature>
<feature type="domain" description="Major facilitator superfamily (MFS) profile" evidence="7">
    <location>
        <begin position="22"/>
        <end position="461"/>
    </location>
</feature>
<reference evidence="8 9" key="1">
    <citation type="submission" date="2019-11" db="EMBL/GenBank/DDBJ databases">
        <title>Agromyces kandeliae sp. nov., isolated from mangrove soil.</title>
        <authorList>
            <person name="Wang R."/>
        </authorList>
    </citation>
    <scope>NUCLEOTIDE SEQUENCE [LARGE SCALE GENOMIC DNA]</scope>
    <source>
        <strain evidence="8 9">JCM 11431</strain>
    </source>
</reference>
<feature type="transmembrane region" description="Helical" evidence="6">
    <location>
        <begin position="346"/>
        <end position="365"/>
    </location>
</feature>
<evidence type="ECO:0000256" key="3">
    <source>
        <dbReference type="ARBA" id="ARBA00022692"/>
    </source>
</evidence>
<dbReference type="PANTHER" id="PTHR42718:SF9">
    <property type="entry name" value="MAJOR FACILITATOR SUPERFAMILY MULTIDRUG TRANSPORTER MFSC"/>
    <property type="match status" value="1"/>
</dbReference>
<sequence length="466" mass="48608">MREGTPMSQTADAPARHHARWVVAALCTGTLLSALNSGMIAVALSTLRREFGVDVATVTWVISVYYLTSAVLQPIMGRLADRYGPRRVFAIGMWTVALAGAVGPFAPNLVLLCAVRVLLAVGTATAFPSAAAMLRAVAATNGGNATKMIGRIQLVDTSSAAIGPVLGGLLIVGFGWPAIFWINVPLAALALVSTGLLAPRDAPRAHVPLRRTVAESDLPGIALFIVAIATLLGFLLELAHDPPWLLLPVAAIAGGLFAWRELRAASPFIDLRLLAANLPLVRVYALFILANLVFYGALFGIPQYLEDHAGYRTDVIGLLLLPLAAFNVVTAPLVERLIDRRGLQRALVIGLAALTVGSVALPLLGASTAPWVVLAATAAVGIPYVFVLVSITQSLYVAAPTERVGQAAGLFQTARCLGCIGAAVVVGLSFSGGTDPPDWVLLATVTVVLALATLVVALAWRPRASA</sequence>
<dbReference type="PROSITE" id="PS50850">
    <property type="entry name" value="MFS"/>
    <property type="match status" value="1"/>
</dbReference>
<dbReference type="InterPro" id="IPR020846">
    <property type="entry name" value="MFS_dom"/>
</dbReference>
<dbReference type="GO" id="GO:0022857">
    <property type="term" value="F:transmembrane transporter activity"/>
    <property type="evidence" value="ECO:0007669"/>
    <property type="project" value="InterPro"/>
</dbReference>
<evidence type="ECO:0000256" key="1">
    <source>
        <dbReference type="ARBA" id="ARBA00004651"/>
    </source>
</evidence>
<dbReference type="AlphaFoldDB" id="A0A7C9LDU5"/>
<comment type="caution">
    <text evidence="8">The sequence shown here is derived from an EMBL/GenBank/DDBJ whole genome shotgun (WGS) entry which is preliminary data.</text>
</comment>
<dbReference type="Proteomes" id="UP000480122">
    <property type="component" value="Unassembled WGS sequence"/>
</dbReference>
<feature type="transmembrane region" description="Helical" evidence="6">
    <location>
        <begin position="315"/>
        <end position="334"/>
    </location>
</feature>
<evidence type="ECO:0000313" key="8">
    <source>
        <dbReference type="EMBL" id="MUN07932.1"/>
    </source>
</evidence>
<dbReference type="GO" id="GO:0005886">
    <property type="term" value="C:plasma membrane"/>
    <property type="evidence" value="ECO:0007669"/>
    <property type="project" value="UniProtKB-SubCell"/>
</dbReference>
<dbReference type="SUPFAM" id="SSF103473">
    <property type="entry name" value="MFS general substrate transporter"/>
    <property type="match status" value="1"/>
</dbReference>
<dbReference type="Pfam" id="PF07690">
    <property type="entry name" value="MFS_1"/>
    <property type="match status" value="1"/>
</dbReference>
<accession>A0A7C9LDU5</accession>
<keyword evidence="2" id="KW-0813">Transport</keyword>
<feature type="transmembrane region" description="Helical" evidence="6">
    <location>
        <begin position="218"/>
        <end position="236"/>
    </location>
</feature>
<feature type="transmembrane region" description="Helical" evidence="6">
    <location>
        <begin position="51"/>
        <end position="72"/>
    </location>
</feature>
<dbReference type="Gene3D" id="1.20.1250.20">
    <property type="entry name" value="MFS general substrate transporter like domains"/>
    <property type="match status" value="1"/>
</dbReference>
<keyword evidence="3 6" id="KW-0812">Transmembrane</keyword>
<keyword evidence="9" id="KW-1185">Reference proteome</keyword>
<feature type="transmembrane region" description="Helical" evidence="6">
    <location>
        <begin position="84"/>
        <end position="103"/>
    </location>
</feature>
<comment type="subcellular location">
    <subcellularLocation>
        <location evidence="1">Cell membrane</location>
        <topology evidence="1">Multi-pass membrane protein</topology>
    </subcellularLocation>
</comment>
<organism evidence="8 9">
    <name type="scientific">Agromyces luteolus</name>
    <dbReference type="NCBI Taxonomy" id="88373"/>
    <lineage>
        <taxon>Bacteria</taxon>
        <taxon>Bacillati</taxon>
        <taxon>Actinomycetota</taxon>
        <taxon>Actinomycetes</taxon>
        <taxon>Micrococcales</taxon>
        <taxon>Microbacteriaceae</taxon>
        <taxon>Agromyces</taxon>
    </lineage>
</organism>
<dbReference type="CDD" id="cd17321">
    <property type="entry name" value="MFS_MMR_MDR_like"/>
    <property type="match status" value="1"/>
</dbReference>
<protein>
    <submittedName>
        <fullName evidence="8">MFS transporter</fullName>
    </submittedName>
</protein>
<dbReference type="InterPro" id="IPR011701">
    <property type="entry name" value="MFS"/>
</dbReference>
<name>A0A7C9LDU5_9MICO</name>
<feature type="transmembrane region" description="Helical" evidence="6">
    <location>
        <begin position="21"/>
        <end position="45"/>
    </location>
</feature>
<keyword evidence="5 6" id="KW-0472">Membrane</keyword>
<evidence type="ECO:0000256" key="5">
    <source>
        <dbReference type="ARBA" id="ARBA00023136"/>
    </source>
</evidence>
<evidence type="ECO:0000256" key="4">
    <source>
        <dbReference type="ARBA" id="ARBA00022989"/>
    </source>
</evidence>
<dbReference type="Gene3D" id="1.20.1720.10">
    <property type="entry name" value="Multidrug resistance protein D"/>
    <property type="match status" value="1"/>
</dbReference>
<feature type="transmembrane region" description="Helical" evidence="6">
    <location>
        <begin position="154"/>
        <end position="172"/>
    </location>
</feature>
<proteinExistence type="predicted"/>
<evidence type="ECO:0000259" key="7">
    <source>
        <dbReference type="PROSITE" id="PS50850"/>
    </source>
</evidence>
<feature type="transmembrane region" description="Helical" evidence="6">
    <location>
        <begin position="280"/>
        <end position="303"/>
    </location>
</feature>
<feature type="transmembrane region" description="Helical" evidence="6">
    <location>
        <begin position="178"/>
        <end position="198"/>
    </location>
</feature>
<feature type="transmembrane region" description="Helical" evidence="6">
    <location>
        <begin position="439"/>
        <end position="460"/>
    </location>
</feature>
<keyword evidence="4 6" id="KW-1133">Transmembrane helix</keyword>
<dbReference type="EMBL" id="WODA01000023">
    <property type="protein sequence ID" value="MUN07932.1"/>
    <property type="molecule type" value="Genomic_DNA"/>
</dbReference>
<feature type="transmembrane region" description="Helical" evidence="6">
    <location>
        <begin position="242"/>
        <end position="259"/>
    </location>
</feature>
<evidence type="ECO:0000256" key="6">
    <source>
        <dbReference type="SAM" id="Phobius"/>
    </source>
</evidence>
<evidence type="ECO:0000256" key="2">
    <source>
        <dbReference type="ARBA" id="ARBA00022448"/>
    </source>
</evidence>
<gene>
    <name evidence="8" type="ORF">GLX25_12505</name>
</gene>
<dbReference type="PANTHER" id="PTHR42718">
    <property type="entry name" value="MAJOR FACILITATOR SUPERFAMILY MULTIDRUG TRANSPORTER MFSC"/>
    <property type="match status" value="1"/>
</dbReference>